<organism evidence="3 4">
    <name type="scientific">Sphingomonas jeddahensis</name>
    <dbReference type="NCBI Taxonomy" id="1915074"/>
    <lineage>
        <taxon>Bacteria</taxon>
        <taxon>Pseudomonadati</taxon>
        <taxon>Pseudomonadota</taxon>
        <taxon>Alphaproteobacteria</taxon>
        <taxon>Sphingomonadales</taxon>
        <taxon>Sphingomonadaceae</taxon>
        <taxon>Sphingomonas</taxon>
    </lineage>
</organism>
<dbReference type="Gene3D" id="1.20.120.520">
    <property type="entry name" value="nmb1532 protein domain like"/>
    <property type="match status" value="1"/>
</dbReference>
<comment type="caution">
    <text evidence="3">The sequence shown here is derived from an EMBL/GenBank/DDBJ whole genome shotgun (WGS) entry which is preliminary data.</text>
</comment>
<dbReference type="PANTHER" id="PTHR35585:SF1">
    <property type="entry name" value="HHE DOMAIN PROTEIN (AFU_ORTHOLOGUE AFUA_4G00730)"/>
    <property type="match status" value="1"/>
</dbReference>
<evidence type="ECO:0000313" key="3">
    <source>
        <dbReference type="EMBL" id="ONF96294.1"/>
    </source>
</evidence>
<evidence type="ECO:0000256" key="1">
    <source>
        <dbReference type="SAM" id="MobiDB-lite"/>
    </source>
</evidence>
<feature type="compositionally biased region" description="Basic and acidic residues" evidence="1">
    <location>
        <begin position="139"/>
        <end position="161"/>
    </location>
</feature>
<protein>
    <submittedName>
        <fullName evidence="3">Hemerythrin HHE cation binding domain protein</fullName>
    </submittedName>
</protein>
<dbReference type="AlphaFoldDB" id="A0A1V2EVW9"/>
<gene>
    <name evidence="3" type="ORF">SPHI_15230</name>
</gene>
<reference evidence="3 4" key="1">
    <citation type="submission" date="2016-11" db="EMBL/GenBank/DDBJ databases">
        <title>Genome sequence of Sphingomonas jeddahensis G39.</title>
        <authorList>
            <person name="Poehlein A."/>
            <person name="Wuebbeler J.H."/>
            <person name="Steinbuechel A."/>
            <person name="Daniel R."/>
        </authorList>
    </citation>
    <scope>NUCLEOTIDE SEQUENCE [LARGE SCALE GENOMIC DNA]</scope>
    <source>
        <strain evidence="3 4">G39</strain>
    </source>
</reference>
<evidence type="ECO:0000313" key="4">
    <source>
        <dbReference type="Proteomes" id="UP000188729"/>
    </source>
</evidence>
<dbReference type="Proteomes" id="UP000188729">
    <property type="component" value="Unassembled WGS sequence"/>
</dbReference>
<dbReference type="RefSeq" id="WP_076744277.1">
    <property type="nucleotide sequence ID" value="NZ_MPSB01000005.1"/>
</dbReference>
<keyword evidence="4" id="KW-1185">Reference proteome</keyword>
<dbReference type="PANTHER" id="PTHR35585">
    <property type="entry name" value="HHE DOMAIN PROTEIN (AFU_ORTHOLOGUE AFUA_4G00730)"/>
    <property type="match status" value="1"/>
</dbReference>
<dbReference type="STRING" id="1915074.SPHI_15230"/>
<dbReference type="InterPro" id="IPR012312">
    <property type="entry name" value="Hemerythrin-like"/>
</dbReference>
<name>A0A1V2EVW9_9SPHN</name>
<feature type="domain" description="Hemerythrin-like" evidence="2">
    <location>
        <begin position="6"/>
        <end position="123"/>
    </location>
</feature>
<dbReference type="EMBL" id="MPSB01000005">
    <property type="protein sequence ID" value="ONF96294.1"/>
    <property type="molecule type" value="Genomic_DNA"/>
</dbReference>
<sequence length="161" mass="18945">MTPAQIYRDLKADHDKQREMLKQLGDLRGDTKKRQKLFEEFRLELQSHAAAEEESLYAVMLGNPELRDDARHSVSEHKEVDDLLGELMDLDFGSDEWESKFFHMRHRYEHHIDEEEEEMFPAADEELDDGIEAKMAATYEERKPKELELARDNPPGGDERE</sequence>
<accession>A0A1V2EVW9</accession>
<dbReference type="OrthoDB" id="5523420at2"/>
<feature type="region of interest" description="Disordered" evidence="1">
    <location>
        <begin position="138"/>
        <end position="161"/>
    </location>
</feature>
<dbReference type="Pfam" id="PF01814">
    <property type="entry name" value="Hemerythrin"/>
    <property type="match status" value="1"/>
</dbReference>
<proteinExistence type="predicted"/>
<evidence type="ECO:0000259" key="2">
    <source>
        <dbReference type="Pfam" id="PF01814"/>
    </source>
</evidence>